<keyword evidence="4" id="KW-0812">Transmembrane</keyword>
<dbReference type="GO" id="GO:0009986">
    <property type="term" value="C:cell surface"/>
    <property type="evidence" value="ECO:0007669"/>
    <property type="project" value="UniProtKB-SubCell"/>
</dbReference>
<accession>A0A1B8PGF3</accession>
<dbReference type="GO" id="GO:0009279">
    <property type="term" value="C:cell outer membrane"/>
    <property type="evidence" value="ECO:0007669"/>
    <property type="project" value="UniProtKB-SubCell"/>
</dbReference>
<sequence length="133" mass="14336">MKSQLIKLSLISLVPLALFSGNAFAGNTSGIITRNIDIPVFPPQKHEALVKRHNALESRVDRGLAQQAALAGLFQPYNIKHFNVTAAVGGYGPKHAIAVGTGYRFNEKFAAKVGIALSERNSAAYNAAVDFEW</sequence>
<keyword evidence="3" id="KW-1134">Transmembrane beta strand</keyword>
<dbReference type="AlphaFoldDB" id="A0A1B8PGF3"/>
<evidence type="ECO:0000256" key="3">
    <source>
        <dbReference type="ARBA" id="ARBA00022452"/>
    </source>
</evidence>
<dbReference type="RefSeq" id="WP_065245892.1">
    <property type="nucleotide sequence ID" value="NZ_LZDL01000006.1"/>
</dbReference>
<dbReference type="SUPFAM" id="SSF54523">
    <property type="entry name" value="Pili subunits"/>
    <property type="match status" value="1"/>
</dbReference>
<name>A0A1B8PGF3_HAEHA</name>
<comment type="caution">
    <text evidence="10">The sequence shown here is derived from an EMBL/GenBank/DDBJ whole genome shotgun (WGS) entry which is preliminary data.</text>
</comment>
<evidence type="ECO:0000256" key="4">
    <source>
        <dbReference type="ARBA" id="ARBA00022692"/>
    </source>
</evidence>
<reference evidence="10 11" key="1">
    <citation type="submission" date="2016-06" db="EMBL/GenBank/DDBJ databases">
        <title>Draft genome of Haemophilus haemolyticus CCUG 24149.</title>
        <authorList>
            <person name="Engstrom-Jakobsson H."/>
            <person name="Salva-Serra F."/>
            <person name="Thorell K."/>
            <person name="Gonzales-Siles L."/>
            <person name="Karlsson R."/>
            <person name="Boulund F."/>
            <person name="Engstrand L."/>
            <person name="Kristiansson E."/>
            <person name="Moore E."/>
        </authorList>
    </citation>
    <scope>NUCLEOTIDE SEQUENCE [LARGE SCALE GENOMIC DNA]</scope>
    <source>
        <strain evidence="10 11">CCUG 24149</strain>
    </source>
</reference>
<keyword evidence="6" id="KW-0472">Membrane</keyword>
<organism evidence="10 11">
    <name type="scientific">Haemophilus haemolyticus</name>
    <dbReference type="NCBI Taxonomy" id="726"/>
    <lineage>
        <taxon>Bacteria</taxon>
        <taxon>Pseudomonadati</taxon>
        <taxon>Pseudomonadota</taxon>
        <taxon>Gammaproteobacteria</taxon>
        <taxon>Pasteurellales</taxon>
        <taxon>Pasteurellaceae</taxon>
        <taxon>Haemophilus</taxon>
    </lineage>
</organism>
<keyword evidence="5 8" id="KW-0732">Signal</keyword>
<keyword evidence="7" id="KW-0998">Cell outer membrane</keyword>
<proteinExistence type="predicted"/>
<feature type="domain" description="Trimeric autotransporter adhesin YadA-like C-terminal membrane anchor" evidence="9">
    <location>
        <begin position="75"/>
        <end position="133"/>
    </location>
</feature>
<evidence type="ECO:0000259" key="9">
    <source>
        <dbReference type="Pfam" id="PF03895"/>
    </source>
</evidence>
<evidence type="ECO:0000313" key="10">
    <source>
        <dbReference type="EMBL" id="OBX48000.1"/>
    </source>
</evidence>
<protein>
    <recommendedName>
        <fullName evidence="9">Trimeric autotransporter adhesin YadA-like C-terminal membrane anchor domain-containing protein</fullName>
    </recommendedName>
</protein>
<dbReference type="EMBL" id="LZDL01000006">
    <property type="protein sequence ID" value="OBX48000.1"/>
    <property type="molecule type" value="Genomic_DNA"/>
</dbReference>
<gene>
    <name evidence="10" type="ORF">A9Z62_07060</name>
</gene>
<evidence type="ECO:0000256" key="1">
    <source>
        <dbReference type="ARBA" id="ARBA00004241"/>
    </source>
</evidence>
<evidence type="ECO:0000256" key="7">
    <source>
        <dbReference type="ARBA" id="ARBA00023237"/>
    </source>
</evidence>
<comment type="subcellular location">
    <subcellularLocation>
        <location evidence="2">Cell outer membrane</location>
    </subcellularLocation>
    <subcellularLocation>
        <location evidence="1">Cell surface</location>
    </subcellularLocation>
</comment>
<evidence type="ECO:0000256" key="8">
    <source>
        <dbReference type="SAM" id="SignalP"/>
    </source>
</evidence>
<dbReference type="Proteomes" id="UP000092611">
    <property type="component" value="Unassembled WGS sequence"/>
</dbReference>
<evidence type="ECO:0000256" key="5">
    <source>
        <dbReference type="ARBA" id="ARBA00022729"/>
    </source>
</evidence>
<evidence type="ECO:0000256" key="2">
    <source>
        <dbReference type="ARBA" id="ARBA00004442"/>
    </source>
</evidence>
<dbReference type="Pfam" id="PF03895">
    <property type="entry name" value="YadA_anchor"/>
    <property type="match status" value="1"/>
</dbReference>
<dbReference type="Gene3D" id="3.30.1300.30">
    <property type="entry name" value="GSPII I/J protein-like"/>
    <property type="match status" value="1"/>
</dbReference>
<evidence type="ECO:0000256" key="6">
    <source>
        <dbReference type="ARBA" id="ARBA00023136"/>
    </source>
</evidence>
<dbReference type="InterPro" id="IPR045584">
    <property type="entry name" value="Pilin-like"/>
</dbReference>
<feature type="signal peptide" evidence="8">
    <location>
        <begin position="1"/>
        <end position="25"/>
    </location>
</feature>
<feature type="chain" id="PRO_5008611663" description="Trimeric autotransporter adhesin YadA-like C-terminal membrane anchor domain-containing protein" evidence="8">
    <location>
        <begin position="26"/>
        <end position="133"/>
    </location>
</feature>
<dbReference type="InterPro" id="IPR005594">
    <property type="entry name" value="YadA_C"/>
</dbReference>
<evidence type="ECO:0000313" key="11">
    <source>
        <dbReference type="Proteomes" id="UP000092611"/>
    </source>
</evidence>